<evidence type="ECO:0000313" key="6">
    <source>
        <dbReference type="EMBL" id="ACO63169.1"/>
    </source>
</evidence>
<evidence type="ECO:0000256" key="3">
    <source>
        <dbReference type="ARBA" id="ARBA00025786"/>
    </source>
</evidence>
<feature type="domain" description="N-acetyltransferase" evidence="5">
    <location>
        <begin position="2"/>
        <end position="151"/>
    </location>
</feature>
<dbReference type="RefSeq" id="XP_002501911.1">
    <property type="nucleotide sequence ID" value="XM_002501865.1"/>
</dbReference>
<reference evidence="6 7" key="1">
    <citation type="journal article" date="2009" name="Science">
        <title>Green evolution and dynamic adaptations revealed by genomes of the marine picoeukaryotes Micromonas.</title>
        <authorList>
            <person name="Worden A.Z."/>
            <person name="Lee J.H."/>
            <person name="Mock T."/>
            <person name="Rouze P."/>
            <person name="Simmons M.P."/>
            <person name="Aerts A.L."/>
            <person name="Allen A.E."/>
            <person name="Cuvelier M.L."/>
            <person name="Derelle E."/>
            <person name="Everett M.V."/>
            <person name="Foulon E."/>
            <person name="Grimwood J."/>
            <person name="Gundlach H."/>
            <person name="Henrissat B."/>
            <person name="Napoli C."/>
            <person name="McDonald S.M."/>
            <person name="Parker M.S."/>
            <person name="Rombauts S."/>
            <person name="Salamov A."/>
            <person name="Von Dassow P."/>
            <person name="Badger J.H."/>
            <person name="Coutinho P.M."/>
            <person name="Demir E."/>
            <person name="Dubchak I."/>
            <person name="Gentemann C."/>
            <person name="Eikrem W."/>
            <person name="Gready J.E."/>
            <person name="John U."/>
            <person name="Lanier W."/>
            <person name="Lindquist E.A."/>
            <person name="Lucas S."/>
            <person name="Mayer K.F."/>
            <person name="Moreau H."/>
            <person name="Not F."/>
            <person name="Otillar R."/>
            <person name="Panaud O."/>
            <person name="Pangilinan J."/>
            <person name="Paulsen I."/>
            <person name="Piegu B."/>
            <person name="Poliakov A."/>
            <person name="Robbens S."/>
            <person name="Schmutz J."/>
            <person name="Toulza E."/>
            <person name="Wyss T."/>
            <person name="Zelensky A."/>
            <person name="Zhou K."/>
            <person name="Armbrust E.V."/>
            <person name="Bhattacharya D."/>
            <person name="Goodenough U.W."/>
            <person name="Van de Peer Y."/>
            <person name="Grigoriev I.V."/>
        </authorList>
    </citation>
    <scope>NUCLEOTIDE SEQUENCE [LARGE SCALE GENOMIC DNA]</scope>
    <source>
        <strain evidence="7">RCC299 / NOUM17</strain>
    </source>
</reference>
<keyword evidence="7" id="KW-1185">Reference proteome</keyword>
<dbReference type="InterPro" id="IPR000182">
    <property type="entry name" value="GNAT_dom"/>
</dbReference>
<proteinExistence type="inferred from homology"/>
<dbReference type="FunFam" id="3.40.630.30:FF:000034">
    <property type="entry name" value="N-alpha-acetyltransferase 20"/>
    <property type="match status" value="1"/>
</dbReference>
<dbReference type="OMA" id="EQHPSMR"/>
<accession>C1E4S0</accession>
<keyword evidence="2" id="KW-0012">Acyltransferase</keyword>
<evidence type="ECO:0000259" key="5">
    <source>
        <dbReference type="PROSITE" id="PS51186"/>
    </source>
</evidence>
<dbReference type="GO" id="GO:0031416">
    <property type="term" value="C:NatB complex"/>
    <property type="evidence" value="ECO:0007669"/>
    <property type="project" value="TreeGrafter"/>
</dbReference>
<dbReference type="PROSITE" id="PS51186">
    <property type="entry name" value="GNAT"/>
    <property type="match status" value="1"/>
</dbReference>
<dbReference type="InterPro" id="IPR016181">
    <property type="entry name" value="Acyl_CoA_acyltransferase"/>
</dbReference>
<dbReference type="SUPFAM" id="SSF55729">
    <property type="entry name" value="Acyl-CoA N-acyltransferases (Nat)"/>
    <property type="match status" value="1"/>
</dbReference>
<dbReference type="EMBL" id="CP001325">
    <property type="protein sequence ID" value="ACO63169.1"/>
    <property type="molecule type" value="Genomic_DNA"/>
</dbReference>
<comment type="similarity">
    <text evidence="3">Belongs to the acetyltransferase family. ARD1 subfamily.</text>
</comment>
<protein>
    <submittedName>
        <fullName evidence="6">Gcn5-like n-acetyltransferase</fullName>
    </submittedName>
</protein>
<evidence type="ECO:0000256" key="2">
    <source>
        <dbReference type="ARBA" id="ARBA00023315"/>
    </source>
</evidence>
<organism evidence="6 7">
    <name type="scientific">Micromonas commoda (strain RCC299 / NOUM17 / CCMP2709)</name>
    <name type="common">Picoplanktonic green alga</name>
    <dbReference type="NCBI Taxonomy" id="296587"/>
    <lineage>
        <taxon>Eukaryota</taxon>
        <taxon>Viridiplantae</taxon>
        <taxon>Chlorophyta</taxon>
        <taxon>Mamiellophyceae</taxon>
        <taxon>Mamiellales</taxon>
        <taxon>Mamiellaceae</taxon>
        <taxon>Micromonas</taxon>
    </lineage>
</organism>
<dbReference type="PANTHER" id="PTHR45910">
    <property type="entry name" value="N-ALPHA-ACETYLTRANSFERASE 20"/>
    <property type="match status" value="1"/>
</dbReference>
<dbReference type="FunCoup" id="C1E4S0">
    <property type="interactions" value="1721"/>
</dbReference>
<dbReference type="GeneID" id="8242795"/>
<dbReference type="Pfam" id="PF00583">
    <property type="entry name" value="Acetyltransf_1"/>
    <property type="match status" value="1"/>
</dbReference>
<feature type="compositionally biased region" description="Basic and acidic residues" evidence="4">
    <location>
        <begin position="154"/>
        <end position="163"/>
    </location>
</feature>
<dbReference type="OrthoDB" id="10264728at2759"/>
<evidence type="ECO:0000313" key="7">
    <source>
        <dbReference type="Proteomes" id="UP000002009"/>
    </source>
</evidence>
<evidence type="ECO:0000256" key="1">
    <source>
        <dbReference type="ARBA" id="ARBA00022679"/>
    </source>
</evidence>
<feature type="region of interest" description="Disordered" evidence="4">
    <location>
        <begin position="154"/>
        <end position="178"/>
    </location>
</feature>
<keyword evidence="1 6" id="KW-0808">Transferase</keyword>
<dbReference type="CDD" id="cd04301">
    <property type="entry name" value="NAT_SF"/>
    <property type="match status" value="1"/>
</dbReference>
<name>C1E4S0_MICCC</name>
<gene>
    <name evidence="6" type="primary">NAT</name>
    <name evidence="6" type="ORF">MICPUN_108153</name>
</gene>
<dbReference type="eggNOG" id="KOG3234">
    <property type="taxonomic scope" value="Eukaryota"/>
</dbReference>
<dbReference type="GO" id="GO:0004596">
    <property type="term" value="F:protein-N-terminal amino-acid acetyltransferase activity"/>
    <property type="evidence" value="ECO:0007669"/>
    <property type="project" value="TreeGrafter"/>
</dbReference>
<dbReference type="Gene3D" id="3.40.630.30">
    <property type="match status" value="1"/>
</dbReference>
<dbReference type="KEGG" id="mis:MICPUN_108153"/>
<dbReference type="AlphaFoldDB" id="C1E4S0"/>
<dbReference type="InterPro" id="IPR051646">
    <property type="entry name" value="NatB_acetyltransferase_subunit"/>
</dbReference>
<evidence type="ECO:0000256" key="4">
    <source>
        <dbReference type="SAM" id="MobiDB-lite"/>
    </source>
</evidence>
<dbReference type="STRING" id="296587.C1E4S0"/>
<dbReference type="PANTHER" id="PTHR45910:SF1">
    <property type="entry name" value="N-ALPHA-ACETYLTRANSFERASE 20"/>
    <property type="match status" value="1"/>
</dbReference>
<dbReference type="InParanoid" id="C1E4S0"/>
<sequence>MTTVRPFTCDNLFTYNDVNTDVFTETFNLNFYLSYLSRWPEYFSVATAPDGAIAGYVLGKAEGRGGNWHGHVSAVTVAPSYRRMGLASKLMDELEGISERHHDAYFVDLFVRESNTNAIAMYERLGYVIYRTVLDYYSGEENAFDMRKPLRRDTERRSVEGRGHAIRPHQLGPDFGGA</sequence>
<dbReference type="Proteomes" id="UP000002009">
    <property type="component" value="Chromosome 4"/>
</dbReference>